<dbReference type="Proteomes" id="UP000585474">
    <property type="component" value="Unassembled WGS sequence"/>
</dbReference>
<dbReference type="AlphaFoldDB" id="A0A7J0G2V2"/>
<proteinExistence type="predicted"/>
<feature type="compositionally biased region" description="Basic and acidic residues" evidence="1">
    <location>
        <begin position="72"/>
        <end position="85"/>
    </location>
</feature>
<comment type="caution">
    <text evidence="2">The sequence shown here is derived from an EMBL/GenBank/DDBJ whole genome shotgun (WGS) entry which is preliminary data.</text>
</comment>
<feature type="compositionally biased region" description="Basic and acidic residues" evidence="1">
    <location>
        <begin position="303"/>
        <end position="320"/>
    </location>
</feature>
<feature type="region of interest" description="Disordered" evidence="1">
    <location>
        <begin position="72"/>
        <end position="91"/>
    </location>
</feature>
<keyword evidence="3" id="KW-1185">Reference proteome</keyword>
<evidence type="ECO:0000313" key="2">
    <source>
        <dbReference type="EMBL" id="GFZ05110.1"/>
    </source>
</evidence>
<evidence type="ECO:0000256" key="1">
    <source>
        <dbReference type="SAM" id="MobiDB-lite"/>
    </source>
</evidence>
<dbReference type="EMBL" id="BJWL01000017">
    <property type="protein sequence ID" value="GFZ05110.1"/>
    <property type="molecule type" value="Genomic_DNA"/>
</dbReference>
<feature type="compositionally biased region" description="Polar residues" evidence="1">
    <location>
        <begin position="150"/>
        <end position="159"/>
    </location>
</feature>
<sequence>MAISMMVSTVTSRSILSSARLQFGTLTTAAYLAMSPPCCITNWSTATPSHPSCSDDEAPEESVPPLIPEAQREEVKHSFQGKEEVSSSTTAMLPRLLNIGVKPGDSQEEQASHPATEAESSNPAARQRKKDKGKSQDDGTSRKRRHETGASPTAGSHSTPVSAFEFWNPSCQLGSSAIASPTTIYLGISRPASPWRRPRCCSGMLLSYRRMGSVVYCKRSDNLKKAQKKATVLEGELRRKIDELQHAAYGPVYRHVHDRKRIKDDDFYVRDTAKDQVEAFHKGWLVCLKELNTPPLTFDAEDAAKVETEKESEKEADRVEGGSLDNPHICEVPCIIIKKFVT</sequence>
<feature type="region of interest" description="Disordered" evidence="1">
    <location>
        <begin position="303"/>
        <end position="322"/>
    </location>
</feature>
<reference evidence="2 3" key="1">
    <citation type="submission" date="2019-07" db="EMBL/GenBank/DDBJ databases">
        <title>De Novo Assembly of kiwifruit Actinidia rufa.</title>
        <authorList>
            <person name="Sugita-Konishi S."/>
            <person name="Sato K."/>
            <person name="Mori E."/>
            <person name="Abe Y."/>
            <person name="Kisaki G."/>
            <person name="Hamano K."/>
            <person name="Suezawa K."/>
            <person name="Otani M."/>
            <person name="Fukuda T."/>
            <person name="Manabe T."/>
            <person name="Gomi K."/>
            <person name="Tabuchi M."/>
            <person name="Akimitsu K."/>
            <person name="Kataoka I."/>
        </authorList>
    </citation>
    <scope>NUCLEOTIDE SEQUENCE [LARGE SCALE GENOMIC DNA]</scope>
    <source>
        <strain evidence="3">cv. Fuchu</strain>
    </source>
</reference>
<evidence type="ECO:0000313" key="3">
    <source>
        <dbReference type="Proteomes" id="UP000585474"/>
    </source>
</evidence>
<protein>
    <submittedName>
        <fullName evidence="2">Uncharacterized protein</fullName>
    </submittedName>
</protein>
<organism evidence="2 3">
    <name type="scientific">Actinidia rufa</name>
    <dbReference type="NCBI Taxonomy" id="165716"/>
    <lineage>
        <taxon>Eukaryota</taxon>
        <taxon>Viridiplantae</taxon>
        <taxon>Streptophyta</taxon>
        <taxon>Embryophyta</taxon>
        <taxon>Tracheophyta</taxon>
        <taxon>Spermatophyta</taxon>
        <taxon>Magnoliopsida</taxon>
        <taxon>eudicotyledons</taxon>
        <taxon>Gunneridae</taxon>
        <taxon>Pentapetalae</taxon>
        <taxon>asterids</taxon>
        <taxon>Ericales</taxon>
        <taxon>Actinidiaceae</taxon>
        <taxon>Actinidia</taxon>
    </lineage>
</organism>
<name>A0A7J0G2V2_9ERIC</name>
<accession>A0A7J0G2V2</accession>
<gene>
    <name evidence="2" type="ORF">Acr_17g0006820</name>
</gene>
<feature type="region of interest" description="Disordered" evidence="1">
    <location>
        <begin position="101"/>
        <end position="159"/>
    </location>
</feature>